<organism evidence="1">
    <name type="scientific">Klebsiella pneumoniae</name>
    <dbReference type="NCBI Taxonomy" id="573"/>
    <lineage>
        <taxon>Bacteria</taxon>
        <taxon>Pseudomonadati</taxon>
        <taxon>Pseudomonadota</taxon>
        <taxon>Gammaproteobacteria</taxon>
        <taxon>Enterobacterales</taxon>
        <taxon>Enterobacteriaceae</taxon>
        <taxon>Klebsiella/Raoultella group</taxon>
        <taxon>Klebsiella</taxon>
        <taxon>Klebsiella pneumoniae complex</taxon>
    </lineage>
</organism>
<name>A0A486D080_KLEPN</name>
<accession>A0A486D080</accession>
<protein>
    <submittedName>
        <fullName evidence="1">Uncharacterized protein</fullName>
    </submittedName>
</protein>
<sequence>MLLKWKPPQIVNGKDDDSQEAVIRFMKDIDKSS</sequence>
<gene>
    <name evidence="1" type="ORF">SAMEA4873652_00209</name>
</gene>
<dbReference type="AlphaFoldDB" id="A0A486D080"/>
<dbReference type="EMBL" id="CAAHCV010000001">
    <property type="protein sequence ID" value="VGL54410.1"/>
    <property type="molecule type" value="Genomic_DNA"/>
</dbReference>
<evidence type="ECO:0000313" key="1">
    <source>
        <dbReference type="EMBL" id="VGL54410.1"/>
    </source>
</evidence>
<reference evidence="1" key="1">
    <citation type="submission" date="2019-03" db="EMBL/GenBank/DDBJ databases">
        <authorList>
            <consortium name="Pathogen Informatics"/>
        </authorList>
    </citation>
    <scope>NUCLEOTIDE SEQUENCE</scope>
    <source>
        <strain evidence="1">5012STDY7626450</strain>
    </source>
</reference>
<proteinExistence type="predicted"/>